<accession>A0A4Z0PR73</accession>
<dbReference type="Pfam" id="PF06966">
    <property type="entry name" value="DUF1295"/>
    <property type="match status" value="1"/>
</dbReference>
<dbReference type="Gene3D" id="1.20.120.1630">
    <property type="match status" value="1"/>
</dbReference>
<evidence type="ECO:0000313" key="2">
    <source>
        <dbReference type="EMBL" id="TGE20138.1"/>
    </source>
</evidence>
<dbReference type="AlphaFoldDB" id="A0A4Z0PR73"/>
<dbReference type="OrthoDB" id="9809773at2"/>
<keyword evidence="1" id="KW-0472">Membrane</keyword>
<dbReference type="InterPro" id="IPR010721">
    <property type="entry name" value="UstE-like"/>
</dbReference>
<feature type="transmembrane region" description="Helical" evidence="1">
    <location>
        <begin position="6"/>
        <end position="25"/>
    </location>
</feature>
<reference evidence="2 3" key="1">
    <citation type="submission" date="2019-04" db="EMBL/GenBank/DDBJ databases">
        <authorList>
            <person name="Feng G."/>
            <person name="Zhang J."/>
            <person name="Zhu H."/>
        </authorList>
    </citation>
    <scope>NUCLEOTIDE SEQUENCE [LARGE SCALE GENOMIC DNA]</scope>
    <source>
        <strain evidence="2 3">JCM 17223</strain>
    </source>
</reference>
<proteinExistence type="predicted"/>
<name>A0A4Z0PR73_9BACT</name>
<protein>
    <submittedName>
        <fullName evidence="2">DUF1295 domain-containing protein</fullName>
    </submittedName>
</protein>
<feature type="transmembrane region" description="Helical" evidence="1">
    <location>
        <begin position="70"/>
        <end position="91"/>
    </location>
</feature>
<keyword evidence="1" id="KW-1133">Transmembrane helix</keyword>
<keyword evidence="3" id="KW-1185">Reference proteome</keyword>
<organism evidence="2 3">
    <name type="scientific">Hymenobacter elongatus</name>
    <dbReference type="NCBI Taxonomy" id="877208"/>
    <lineage>
        <taxon>Bacteria</taxon>
        <taxon>Pseudomonadati</taxon>
        <taxon>Bacteroidota</taxon>
        <taxon>Cytophagia</taxon>
        <taxon>Cytophagales</taxon>
        <taxon>Hymenobacteraceae</taxon>
        <taxon>Hymenobacter</taxon>
    </lineage>
</organism>
<evidence type="ECO:0000256" key="1">
    <source>
        <dbReference type="SAM" id="Phobius"/>
    </source>
</evidence>
<dbReference type="RefSeq" id="WP_135495813.1">
    <property type="nucleotide sequence ID" value="NZ_SRLD01000001.1"/>
</dbReference>
<feature type="transmembrane region" description="Helical" evidence="1">
    <location>
        <begin position="128"/>
        <end position="144"/>
    </location>
</feature>
<feature type="transmembrane region" description="Helical" evidence="1">
    <location>
        <begin position="37"/>
        <end position="58"/>
    </location>
</feature>
<gene>
    <name evidence="2" type="ORF">E5J99_00790</name>
</gene>
<dbReference type="EMBL" id="SRLD01000001">
    <property type="protein sequence ID" value="TGE20138.1"/>
    <property type="molecule type" value="Genomic_DNA"/>
</dbReference>
<keyword evidence="1" id="KW-0812">Transmembrane</keyword>
<evidence type="ECO:0000313" key="3">
    <source>
        <dbReference type="Proteomes" id="UP000297739"/>
    </source>
</evidence>
<comment type="caution">
    <text evidence="2">The sequence shown here is derived from an EMBL/GenBank/DDBJ whole genome shotgun (WGS) entry which is preliminary data.</text>
</comment>
<dbReference type="Proteomes" id="UP000297739">
    <property type="component" value="Unassembled WGS sequence"/>
</dbReference>
<sequence length="194" mass="21965">MVVLAVLWILYYMLHSLLATLWVKNRVAQRWPRAFRFYRLGYNQLSVWLFMAIVRYQLSLPALRLLPYHPALLVLGGVLLAAGVAVAVLAIRGYDVGEFAGWRYVRHGAGAADTPLQVEGLNRVVRHPLYLGLLLLLAGIWLLLPTTTGSVFVGCAVLYILLGTRLEERKLLRRFGAAYVRYQQRVPQLLPRIA</sequence>